<comment type="caution">
    <text evidence="2">The sequence shown here is derived from an EMBL/GenBank/DDBJ whole genome shotgun (WGS) entry which is preliminary data.</text>
</comment>
<dbReference type="RefSeq" id="WP_138363435.1">
    <property type="nucleotide sequence ID" value="NZ_VCEJ01000002.1"/>
</dbReference>
<evidence type="ECO:0000313" key="3">
    <source>
        <dbReference type="Proteomes" id="UP000306402"/>
    </source>
</evidence>
<protein>
    <submittedName>
        <fullName evidence="2">T9SS type A sorting domain-containing protein</fullName>
    </submittedName>
</protein>
<accession>A0A5R9L102</accession>
<dbReference type="EMBL" id="VCEJ01000002">
    <property type="protein sequence ID" value="TLV02226.1"/>
    <property type="molecule type" value="Genomic_DNA"/>
</dbReference>
<reference evidence="2 3" key="1">
    <citation type="submission" date="2019-05" db="EMBL/GenBank/DDBJ databases">
        <authorList>
            <person name="Qu J.-H."/>
        </authorList>
    </citation>
    <scope>NUCLEOTIDE SEQUENCE [LARGE SCALE GENOMIC DNA]</scope>
    <source>
        <strain evidence="2 3">T17</strain>
    </source>
</reference>
<evidence type="ECO:0000259" key="1">
    <source>
        <dbReference type="Pfam" id="PF18962"/>
    </source>
</evidence>
<feature type="domain" description="Secretion system C-terminal sorting" evidence="1">
    <location>
        <begin position="350"/>
        <end position="422"/>
    </location>
</feature>
<organism evidence="2 3">
    <name type="scientific">Dyadobacter luticola</name>
    <dbReference type="NCBI Taxonomy" id="1979387"/>
    <lineage>
        <taxon>Bacteria</taxon>
        <taxon>Pseudomonadati</taxon>
        <taxon>Bacteroidota</taxon>
        <taxon>Cytophagia</taxon>
        <taxon>Cytophagales</taxon>
        <taxon>Spirosomataceae</taxon>
        <taxon>Dyadobacter</taxon>
    </lineage>
</organism>
<dbReference type="Pfam" id="PF18962">
    <property type="entry name" value="Por_Secre_tail"/>
    <property type="match status" value="1"/>
</dbReference>
<evidence type="ECO:0000313" key="2">
    <source>
        <dbReference type="EMBL" id="TLV02226.1"/>
    </source>
</evidence>
<sequence>MESYKNLQLRKSQACKIVAAVLLSLFCFSVRAQQKLYGNISIPSGAQLTLFGNQTFAGGSGVSSAIVRVGRAIPVGLLNFPQNTQITGAGTGGFIDGYVRKFGSALFVFPVGHNGFYGPFAAAADKTYGAYYHANPSAASFPTSSKDLSVAAVSGTEYWDINGLNPTKITLTWNADSNISSFANPIGNLIIVGWKNGKWEKIPSKIDAISVLGGSSTTLGGSITTANSLPPNNYEVYSLGADGAPLPVTLTRFVAKSENNIAILDWTTTFEANSDFFEIERSQNGKSWQSIGILTSFKESVVLWNYQFIDQKPLAGENLYRLKMVDTDESFAYSSIQSVIFNMLSNENFIYPNPATTVLNFQQNVTLTNKPKIRVTDSNGRDRTCSVVWIENSINIQSLENGSYIISVFDEKGDEKHSKILVLK</sequence>
<dbReference type="OrthoDB" id="863479at2"/>
<dbReference type="InterPro" id="IPR026444">
    <property type="entry name" value="Secre_tail"/>
</dbReference>
<dbReference type="Proteomes" id="UP000306402">
    <property type="component" value="Unassembled WGS sequence"/>
</dbReference>
<keyword evidence="3" id="KW-1185">Reference proteome</keyword>
<dbReference type="NCBIfam" id="TIGR04183">
    <property type="entry name" value="Por_Secre_tail"/>
    <property type="match status" value="1"/>
</dbReference>
<proteinExistence type="predicted"/>
<gene>
    <name evidence="2" type="ORF">FEN17_00875</name>
</gene>
<name>A0A5R9L102_9BACT</name>
<dbReference type="AlphaFoldDB" id="A0A5R9L102"/>